<name>A0ABT7EGR5_9GAMM</name>
<feature type="signal peptide" evidence="1">
    <location>
        <begin position="1"/>
        <end position="19"/>
    </location>
</feature>
<dbReference type="Proteomes" id="UP001231915">
    <property type="component" value="Unassembled WGS sequence"/>
</dbReference>
<protein>
    <submittedName>
        <fullName evidence="2">Uncharacterized protein</fullName>
    </submittedName>
</protein>
<organism evidence="2 3">
    <name type="scientific">Pseudoalteromonas obscura</name>
    <dbReference type="NCBI Taxonomy" id="3048491"/>
    <lineage>
        <taxon>Bacteria</taxon>
        <taxon>Pseudomonadati</taxon>
        <taxon>Pseudomonadota</taxon>
        <taxon>Gammaproteobacteria</taxon>
        <taxon>Alteromonadales</taxon>
        <taxon>Pseudoalteromonadaceae</taxon>
        <taxon>Pseudoalteromonas</taxon>
    </lineage>
</organism>
<dbReference type="Gene3D" id="2.160.20.10">
    <property type="entry name" value="Single-stranded right-handed beta-helix, Pectin lyase-like"/>
    <property type="match status" value="1"/>
</dbReference>
<evidence type="ECO:0000313" key="2">
    <source>
        <dbReference type="EMBL" id="MDK2594235.1"/>
    </source>
</evidence>
<reference evidence="2 3" key="1">
    <citation type="submission" date="2023-05" db="EMBL/GenBank/DDBJ databases">
        <title>Pseudoalteromonas ardens sp. nov., Pseudoalteromonas obscura sp. nov., and Pseudoalteromonas umbrosa sp. nov., isolated from the coral Montipora capitata.</title>
        <authorList>
            <person name="Thomas E.M."/>
            <person name="Smith E.M."/>
            <person name="Papke E."/>
            <person name="Shlafstein M.D."/>
            <person name="Oline D.K."/>
            <person name="Videau P."/>
            <person name="Saw J.H."/>
            <person name="Strangman W.K."/>
            <person name="Ushijima B."/>
        </authorList>
    </citation>
    <scope>NUCLEOTIDE SEQUENCE [LARGE SCALE GENOMIC DNA]</scope>
    <source>
        <strain evidence="2 3">P94</strain>
    </source>
</reference>
<evidence type="ECO:0000256" key="1">
    <source>
        <dbReference type="SAM" id="SignalP"/>
    </source>
</evidence>
<dbReference type="EMBL" id="JASJUT010000001">
    <property type="protein sequence ID" value="MDK2594235.1"/>
    <property type="molecule type" value="Genomic_DNA"/>
</dbReference>
<keyword evidence="3" id="KW-1185">Reference proteome</keyword>
<feature type="chain" id="PRO_5045683453" evidence="1">
    <location>
        <begin position="20"/>
        <end position="887"/>
    </location>
</feature>
<sequence length="887" mass="97334">MNRVIFIISAWLYASMTHANTLSNLDSMYAITPEGNSSTVNLALTNINKPLIIYNGDAKRDMFHLKFSNSININSKIEVLGHPANLLITSANKVTCTNCNFENAKRISISSGSFYSNRIVASQSGQIDIKTLNARGAQSLELYTDNLITSSNTRVDINLKALNHKNEYLIMDESGDIEVGTGGISLYLGGYSVNYSNGKITGPSLQRLPYNSRAYNATINGQYKSAGFSVATNKNLTIASNTNINTITEALSSSNSDNGLFVPGEGIAISHIGKLSVGDPFNFEPLGQELQSAALEETQSWGHGRGFFVSPNIVNYGKLYSDENLKLVSLSRIINQGVIYSGAAEFISRSGMSNSGQVEATDIKVSGYYFTNQNNINARNLVVETQKDIANGYGGIIRANSLILKSREGIVANGTRRSGQNLATTRSLLELTRDHENLSQGIYHNSQVQKIKEVSHSNLSAKIYANSIQVDAQAFENINSYNIPRGASDWSSGIKVSSARSNDVVFQAENKLEIKAPKYILNSSAILSLSQSGVFDINSKKVFNERYRLDVETGYYSGVSYTNDSKTGVISSEKGSRSKIDHYSPPGRIIVFGKLRVSDGTHNARSTQEFNNMFSYTEVFSKAYFNNLQLSSIGLRLSKDTYTATYADTKYCQTTGRCRFEKIDTFVESETLLSFHGGVYGVKEDLPSSSDLNVTNLDALGTEKKNEGIKYMKTFEYNYGIGNSAIVSSQSTNGDILTFVVTTCRMVILPGDGEVLQPACSNQTHTVNLKTLVDQKNKDKDIDGTNYTARQIEDALNKRIQGYLNTPPPNTIGSHWLPTSIVLTGYEISADKKEVNYSYRKSGYSAIDDIGKPSVSDCERNNNTIGIKCKFESEHVYTSVVLATLMK</sequence>
<comment type="caution">
    <text evidence="2">The sequence shown here is derived from an EMBL/GenBank/DDBJ whole genome shotgun (WGS) entry which is preliminary data.</text>
</comment>
<evidence type="ECO:0000313" key="3">
    <source>
        <dbReference type="Proteomes" id="UP001231915"/>
    </source>
</evidence>
<dbReference type="InterPro" id="IPR012334">
    <property type="entry name" value="Pectin_lyas_fold"/>
</dbReference>
<accession>A0ABT7EGR5</accession>
<gene>
    <name evidence="2" type="ORF">QNM18_04000</name>
</gene>
<proteinExistence type="predicted"/>
<keyword evidence="1" id="KW-0732">Signal</keyword>